<reference evidence="2 3" key="1">
    <citation type="journal article" date="2018" name="Nat. Ecol. Evol.">
        <title>Pezizomycetes genomes reveal the molecular basis of ectomycorrhizal truffle lifestyle.</title>
        <authorList>
            <person name="Murat C."/>
            <person name="Payen T."/>
            <person name="Noel B."/>
            <person name="Kuo A."/>
            <person name="Morin E."/>
            <person name="Chen J."/>
            <person name="Kohler A."/>
            <person name="Krizsan K."/>
            <person name="Balestrini R."/>
            <person name="Da Silva C."/>
            <person name="Montanini B."/>
            <person name="Hainaut M."/>
            <person name="Levati E."/>
            <person name="Barry K.W."/>
            <person name="Belfiori B."/>
            <person name="Cichocki N."/>
            <person name="Clum A."/>
            <person name="Dockter R.B."/>
            <person name="Fauchery L."/>
            <person name="Guy J."/>
            <person name="Iotti M."/>
            <person name="Le Tacon F."/>
            <person name="Lindquist E.A."/>
            <person name="Lipzen A."/>
            <person name="Malagnac F."/>
            <person name="Mello A."/>
            <person name="Molinier V."/>
            <person name="Miyauchi S."/>
            <person name="Poulain J."/>
            <person name="Riccioni C."/>
            <person name="Rubini A."/>
            <person name="Sitrit Y."/>
            <person name="Splivallo R."/>
            <person name="Traeger S."/>
            <person name="Wang M."/>
            <person name="Zifcakova L."/>
            <person name="Wipf D."/>
            <person name="Zambonelli A."/>
            <person name="Paolocci F."/>
            <person name="Nowrousian M."/>
            <person name="Ottonello S."/>
            <person name="Baldrian P."/>
            <person name="Spatafora J.W."/>
            <person name="Henrissat B."/>
            <person name="Nagy L.G."/>
            <person name="Aury J.M."/>
            <person name="Wincker P."/>
            <person name="Grigoriev I.V."/>
            <person name="Bonfante P."/>
            <person name="Martin F.M."/>
        </authorList>
    </citation>
    <scope>NUCLEOTIDE SEQUENCE [LARGE SCALE GENOMIC DNA]</scope>
    <source>
        <strain evidence="2 3">RN42</strain>
    </source>
</reference>
<proteinExistence type="predicted"/>
<evidence type="ECO:0000313" key="3">
    <source>
        <dbReference type="Proteomes" id="UP000275078"/>
    </source>
</evidence>
<evidence type="ECO:0000256" key="1">
    <source>
        <dbReference type="SAM" id="MobiDB-lite"/>
    </source>
</evidence>
<accession>A0A3N4HLU9</accession>
<feature type="compositionally biased region" description="Low complexity" evidence="1">
    <location>
        <begin position="7"/>
        <end position="25"/>
    </location>
</feature>
<dbReference type="EMBL" id="ML119797">
    <property type="protein sequence ID" value="RPA74217.1"/>
    <property type="molecule type" value="Genomic_DNA"/>
</dbReference>
<gene>
    <name evidence="2" type="ORF">BJ508DRAFT_333325</name>
</gene>
<dbReference type="AlphaFoldDB" id="A0A3N4HLU9"/>
<keyword evidence="3" id="KW-1185">Reference proteome</keyword>
<organism evidence="2 3">
    <name type="scientific">Ascobolus immersus RN42</name>
    <dbReference type="NCBI Taxonomy" id="1160509"/>
    <lineage>
        <taxon>Eukaryota</taxon>
        <taxon>Fungi</taxon>
        <taxon>Dikarya</taxon>
        <taxon>Ascomycota</taxon>
        <taxon>Pezizomycotina</taxon>
        <taxon>Pezizomycetes</taxon>
        <taxon>Pezizales</taxon>
        <taxon>Ascobolaceae</taxon>
        <taxon>Ascobolus</taxon>
    </lineage>
</organism>
<feature type="compositionally biased region" description="Basic and acidic residues" evidence="1">
    <location>
        <begin position="111"/>
        <end position="129"/>
    </location>
</feature>
<dbReference type="Proteomes" id="UP000275078">
    <property type="component" value="Unassembled WGS sequence"/>
</dbReference>
<feature type="region of interest" description="Disordered" evidence="1">
    <location>
        <begin position="87"/>
        <end position="129"/>
    </location>
</feature>
<feature type="region of interest" description="Disordered" evidence="1">
    <location>
        <begin position="1"/>
        <end position="62"/>
    </location>
</feature>
<sequence length="129" mass="14285">MPRTPQSSRTRASRIAAPRSPRMPRTPQSSRARTSRAEMTPHGQAAYGQATSRIAVPRTPQSSRTWLSHIAELSRDKVAEAFAVLSVKSSTQPANEHPSTKPYPNELNEPNELREPNEPDDLPKLHKAA</sequence>
<name>A0A3N4HLU9_ASCIM</name>
<protein>
    <submittedName>
        <fullName evidence="2">Uncharacterized protein</fullName>
    </submittedName>
</protein>
<evidence type="ECO:0000313" key="2">
    <source>
        <dbReference type="EMBL" id="RPA74217.1"/>
    </source>
</evidence>